<evidence type="ECO:0000313" key="2">
    <source>
        <dbReference type="EMBL" id="ODA90623.1"/>
    </source>
</evidence>
<accession>A0A1E2SLE3</accession>
<evidence type="ECO:0000256" key="1">
    <source>
        <dbReference type="SAM" id="MobiDB-lite"/>
    </source>
</evidence>
<evidence type="ECO:0000313" key="3">
    <source>
        <dbReference type="Proteomes" id="UP000094426"/>
    </source>
</evidence>
<gene>
    <name evidence="2" type="ORF">ATY41_09350</name>
</gene>
<protein>
    <submittedName>
        <fullName evidence="2">Uncharacterized protein</fullName>
    </submittedName>
</protein>
<comment type="caution">
    <text evidence="2">The sequence shown here is derived from an EMBL/GenBank/DDBJ whole genome shotgun (WGS) entry which is preliminary data.</text>
</comment>
<dbReference type="Proteomes" id="UP000094426">
    <property type="component" value="Unassembled WGS sequence"/>
</dbReference>
<feature type="region of interest" description="Disordered" evidence="1">
    <location>
        <begin position="1"/>
        <end position="29"/>
    </location>
</feature>
<name>A0A1E2SLE3_LEIXY</name>
<proteinExistence type="predicted"/>
<organism evidence="2 3">
    <name type="scientific">Leifsonia xyli subsp. xyli</name>
    <dbReference type="NCBI Taxonomy" id="59736"/>
    <lineage>
        <taxon>Bacteria</taxon>
        <taxon>Bacillati</taxon>
        <taxon>Actinomycetota</taxon>
        <taxon>Actinomycetes</taxon>
        <taxon>Micrococcales</taxon>
        <taxon>Microbacteriaceae</taxon>
        <taxon>Leifsonia</taxon>
    </lineage>
</organism>
<dbReference type="EMBL" id="LNZG01000009">
    <property type="protein sequence ID" value="ODA90623.1"/>
    <property type="molecule type" value="Genomic_DNA"/>
</dbReference>
<reference evidence="2 3" key="1">
    <citation type="submission" date="2015-11" db="EMBL/GenBank/DDBJ databases">
        <authorList>
            <person name="Zhang Y."/>
            <person name="Guo Z."/>
        </authorList>
    </citation>
    <scope>NUCLEOTIDE SEQUENCE [LARGE SCALE GENOMIC DNA]</scope>
    <source>
        <strain evidence="3">gdw1</strain>
    </source>
</reference>
<dbReference type="AlphaFoldDB" id="A0A1E2SLE3"/>
<sequence>MVIRMSGGFDMSARWPAEGVSPERTPTLTCGGSAPSRFAVCVTPTSGARRFRSTSTPSAFSGEM</sequence>